<sequence length="54" mass="6054">MKFQFSPPDRTCQVFLSSPGILNLRNGPVSIRTVTSGISFPTRAYPRIDCQIHC</sequence>
<organism evidence="1 2">
    <name type="scientific">Populus alba x Populus x berolinensis</name>
    <dbReference type="NCBI Taxonomy" id="444605"/>
    <lineage>
        <taxon>Eukaryota</taxon>
        <taxon>Viridiplantae</taxon>
        <taxon>Streptophyta</taxon>
        <taxon>Embryophyta</taxon>
        <taxon>Tracheophyta</taxon>
        <taxon>Spermatophyta</taxon>
        <taxon>Magnoliopsida</taxon>
        <taxon>eudicotyledons</taxon>
        <taxon>Gunneridae</taxon>
        <taxon>Pentapetalae</taxon>
        <taxon>rosids</taxon>
        <taxon>fabids</taxon>
        <taxon>Malpighiales</taxon>
        <taxon>Salicaceae</taxon>
        <taxon>Saliceae</taxon>
        <taxon>Populus</taxon>
    </lineage>
</organism>
<evidence type="ECO:0000313" key="1">
    <source>
        <dbReference type="EMBL" id="KAJ7008985.1"/>
    </source>
</evidence>
<comment type="caution">
    <text evidence="1">The sequence shown here is derived from an EMBL/GenBank/DDBJ whole genome shotgun (WGS) entry which is preliminary data.</text>
</comment>
<gene>
    <name evidence="1" type="ORF">NC653_007590</name>
</gene>
<name>A0AAD6RH85_9ROSI</name>
<keyword evidence="2" id="KW-1185">Reference proteome</keyword>
<reference evidence="1" key="1">
    <citation type="journal article" date="2023" name="Mol. Ecol. Resour.">
        <title>Chromosome-level genome assembly of a triploid poplar Populus alba 'Berolinensis'.</title>
        <authorList>
            <person name="Chen S."/>
            <person name="Yu Y."/>
            <person name="Wang X."/>
            <person name="Wang S."/>
            <person name="Zhang T."/>
            <person name="Zhou Y."/>
            <person name="He R."/>
            <person name="Meng N."/>
            <person name="Wang Y."/>
            <person name="Liu W."/>
            <person name="Liu Z."/>
            <person name="Liu J."/>
            <person name="Guo Q."/>
            <person name="Huang H."/>
            <person name="Sederoff R.R."/>
            <person name="Wang G."/>
            <person name="Qu G."/>
            <person name="Chen S."/>
        </authorList>
    </citation>
    <scope>NUCLEOTIDE SEQUENCE</scope>
    <source>
        <strain evidence="1">SC-2020</strain>
    </source>
</reference>
<accession>A0AAD6RH85</accession>
<dbReference type="AlphaFoldDB" id="A0AAD6RH85"/>
<dbReference type="EMBL" id="JAQIZT010000002">
    <property type="protein sequence ID" value="KAJ7008985.1"/>
    <property type="molecule type" value="Genomic_DNA"/>
</dbReference>
<protein>
    <submittedName>
        <fullName evidence="1">Uncharacterized protein</fullName>
    </submittedName>
</protein>
<evidence type="ECO:0000313" key="2">
    <source>
        <dbReference type="Proteomes" id="UP001164929"/>
    </source>
</evidence>
<dbReference type="Proteomes" id="UP001164929">
    <property type="component" value="Chromosome 2"/>
</dbReference>
<proteinExistence type="predicted"/>